<evidence type="ECO:0000313" key="4">
    <source>
        <dbReference type="Proteomes" id="UP000794436"/>
    </source>
</evidence>
<reference evidence="3" key="1">
    <citation type="submission" date="2019-03" db="EMBL/GenBank/DDBJ databases">
        <title>Long read genome sequence of the mycoparasitic Pythium oligandrum ATCC 38472 isolated from sugarbeet rhizosphere.</title>
        <authorList>
            <person name="Gaulin E."/>
        </authorList>
    </citation>
    <scope>NUCLEOTIDE SEQUENCE</scope>
    <source>
        <strain evidence="3">ATCC 38472_TT</strain>
    </source>
</reference>
<organism evidence="3 4">
    <name type="scientific">Pythium oligandrum</name>
    <name type="common">Mycoparasitic fungus</name>
    <dbReference type="NCBI Taxonomy" id="41045"/>
    <lineage>
        <taxon>Eukaryota</taxon>
        <taxon>Sar</taxon>
        <taxon>Stramenopiles</taxon>
        <taxon>Oomycota</taxon>
        <taxon>Peronosporomycetes</taxon>
        <taxon>Pythiales</taxon>
        <taxon>Pythiaceae</taxon>
        <taxon>Pythium</taxon>
    </lineage>
</organism>
<feature type="coiled-coil region" evidence="1">
    <location>
        <begin position="84"/>
        <end position="111"/>
    </location>
</feature>
<dbReference type="EMBL" id="SPLM01000003">
    <property type="protein sequence ID" value="TMW67907.1"/>
    <property type="molecule type" value="Genomic_DNA"/>
</dbReference>
<name>A0A8K1FQF9_PYTOL</name>
<proteinExistence type="predicted"/>
<keyword evidence="1" id="KW-0175">Coiled coil</keyword>
<protein>
    <submittedName>
        <fullName evidence="3">Uncharacterized protein</fullName>
    </submittedName>
</protein>
<comment type="caution">
    <text evidence="3">The sequence shown here is derived from an EMBL/GenBank/DDBJ whole genome shotgun (WGS) entry which is preliminary data.</text>
</comment>
<evidence type="ECO:0000256" key="2">
    <source>
        <dbReference type="SAM" id="MobiDB-lite"/>
    </source>
</evidence>
<keyword evidence="4" id="KW-1185">Reference proteome</keyword>
<sequence>MDTEERVSMSGDSDSETLAAVLAYLDGFSDSDNGTRPSSADGATARSSSDDTRASNDPVTRPTRRVRKKDVEHNRARYRERLELTALRKEEATLRERLEQLLRARSAVNREEESDRLTPLRRGILMSWRGVTKRQFQRRQASEEENARLKARVLEQRHVVKILKRIIEQQISRANHPLASARLYSPAWKAVCGDGDPREMMRTFAELLTNLKQIHSTTDDWIQKNALDQLPNGQFIASRVIPLSPTQVAVENVDFRLLPFSYEVVGNLYMTKAMDERCTVSFFYHEESQVEGRETYFSGKVFDNEDQSIRLRSHRATQRFVEPDRIVLTNAMRTDFVQVDLQDVPGVHLSEQYWDVFRPSEPNARDSCLLLSFSRVVLTVEYGIQHMPRVVNLLTKYFQGRMHTIVDNSIAVVEDWLLQPQQPFTP</sequence>
<dbReference type="PANTHER" id="PTHR35796">
    <property type="entry name" value="HYPOTHETICAL CYTOSOLIC PROTEIN"/>
    <property type="match status" value="1"/>
</dbReference>
<accession>A0A8K1FQF9</accession>
<feature type="region of interest" description="Disordered" evidence="2">
    <location>
        <begin position="27"/>
        <end position="72"/>
    </location>
</feature>
<evidence type="ECO:0000256" key="1">
    <source>
        <dbReference type="SAM" id="Coils"/>
    </source>
</evidence>
<dbReference type="AlphaFoldDB" id="A0A8K1FQF9"/>
<evidence type="ECO:0000313" key="3">
    <source>
        <dbReference type="EMBL" id="TMW67907.1"/>
    </source>
</evidence>
<dbReference type="PANTHER" id="PTHR35796:SF3">
    <property type="entry name" value="BHLH DOMAIN-CONTAINING PROTEIN"/>
    <property type="match status" value="1"/>
</dbReference>
<dbReference type="Proteomes" id="UP000794436">
    <property type="component" value="Unassembled WGS sequence"/>
</dbReference>
<dbReference type="OrthoDB" id="124765at2759"/>
<gene>
    <name evidence="3" type="ORF">Poli38472_007579</name>
</gene>